<reference evidence="4" key="1">
    <citation type="submission" date="2022-10" db="EMBL/GenBank/DDBJ databases">
        <authorList>
            <person name="Chen Y."/>
            <person name="Dougan E. K."/>
            <person name="Chan C."/>
            <person name="Rhodes N."/>
            <person name="Thang M."/>
        </authorList>
    </citation>
    <scope>NUCLEOTIDE SEQUENCE</scope>
</reference>
<evidence type="ECO:0000256" key="1">
    <source>
        <dbReference type="ARBA" id="ARBA00007129"/>
    </source>
</evidence>
<evidence type="ECO:0000313" key="6">
    <source>
        <dbReference type="EMBL" id="CAL4800437.1"/>
    </source>
</evidence>
<dbReference type="AlphaFoldDB" id="A0A9P1DP31"/>
<feature type="compositionally biased region" description="Acidic residues" evidence="2">
    <location>
        <begin position="64"/>
        <end position="76"/>
    </location>
</feature>
<gene>
    <name evidence="4" type="ORF">C1SCF055_LOCUS38122</name>
</gene>
<dbReference type="EMBL" id="CAMXCT020005724">
    <property type="protein sequence ID" value="CAL1166500.1"/>
    <property type="molecule type" value="Genomic_DNA"/>
</dbReference>
<dbReference type="EMBL" id="CAMXCT030005724">
    <property type="protein sequence ID" value="CAL4800437.1"/>
    <property type="molecule type" value="Genomic_DNA"/>
</dbReference>
<dbReference type="SUPFAM" id="SSF54518">
    <property type="entry name" value="Tubby C-terminal domain-like"/>
    <property type="match status" value="1"/>
</dbReference>
<comment type="similarity">
    <text evidence="1">Belongs to the TUB family.</text>
</comment>
<comment type="caution">
    <text evidence="4">The sequence shown here is derived from an EMBL/GenBank/DDBJ whole genome shotgun (WGS) entry which is preliminary data.</text>
</comment>
<feature type="domain" description="Tubby C-terminal" evidence="3">
    <location>
        <begin position="216"/>
        <end position="370"/>
    </location>
</feature>
<evidence type="ECO:0000259" key="3">
    <source>
        <dbReference type="Pfam" id="PF01167"/>
    </source>
</evidence>
<keyword evidence="7" id="KW-1185">Reference proteome</keyword>
<dbReference type="InterPro" id="IPR000007">
    <property type="entry name" value="Tubby_C"/>
</dbReference>
<evidence type="ECO:0000313" key="7">
    <source>
        <dbReference type="Proteomes" id="UP001152797"/>
    </source>
</evidence>
<dbReference type="Proteomes" id="UP001152797">
    <property type="component" value="Unassembled WGS sequence"/>
</dbReference>
<dbReference type="PANTHER" id="PTHR16517:SF7">
    <property type="entry name" value="PROTEIN KING TUBBY"/>
    <property type="match status" value="1"/>
</dbReference>
<evidence type="ECO:0000313" key="4">
    <source>
        <dbReference type="EMBL" id="CAI4013125.1"/>
    </source>
</evidence>
<accession>A0A9P1DP31</accession>
<dbReference type="OrthoDB" id="8775810at2759"/>
<reference evidence="5" key="2">
    <citation type="submission" date="2024-04" db="EMBL/GenBank/DDBJ databases">
        <authorList>
            <person name="Chen Y."/>
            <person name="Shah S."/>
            <person name="Dougan E. K."/>
            <person name="Thang M."/>
            <person name="Chan C."/>
        </authorList>
    </citation>
    <scope>NUCLEOTIDE SEQUENCE [LARGE SCALE GENOMIC DNA]</scope>
</reference>
<feature type="region of interest" description="Disordered" evidence="2">
    <location>
        <begin position="32"/>
        <end position="78"/>
    </location>
</feature>
<organism evidence="4">
    <name type="scientific">Cladocopium goreaui</name>
    <dbReference type="NCBI Taxonomy" id="2562237"/>
    <lineage>
        <taxon>Eukaryota</taxon>
        <taxon>Sar</taxon>
        <taxon>Alveolata</taxon>
        <taxon>Dinophyceae</taxon>
        <taxon>Suessiales</taxon>
        <taxon>Symbiodiniaceae</taxon>
        <taxon>Cladocopium</taxon>
    </lineage>
</organism>
<dbReference type="InterPro" id="IPR025659">
    <property type="entry name" value="Tubby-like_C"/>
</dbReference>
<name>A0A9P1DP31_9DINO</name>
<evidence type="ECO:0000256" key="2">
    <source>
        <dbReference type="SAM" id="MobiDB-lite"/>
    </source>
</evidence>
<dbReference type="PANTHER" id="PTHR16517">
    <property type="entry name" value="TUBBY-RELATED"/>
    <property type="match status" value="1"/>
</dbReference>
<dbReference type="EMBL" id="CAMXCT010005724">
    <property type="protein sequence ID" value="CAI4013125.1"/>
    <property type="molecule type" value="Genomic_DNA"/>
</dbReference>
<dbReference type="PRINTS" id="PR01573">
    <property type="entry name" value="SUPERTUBBY"/>
</dbReference>
<dbReference type="Gene3D" id="3.20.90.10">
    <property type="entry name" value="Tubby Protein, Chain A"/>
    <property type="match status" value="1"/>
</dbReference>
<dbReference type="Pfam" id="PF01167">
    <property type="entry name" value="Tub"/>
    <property type="match status" value="1"/>
</dbReference>
<evidence type="ECO:0000313" key="5">
    <source>
        <dbReference type="EMBL" id="CAL1166500.1"/>
    </source>
</evidence>
<feature type="compositionally biased region" description="Low complexity" evidence="2">
    <location>
        <begin position="38"/>
        <end position="58"/>
    </location>
</feature>
<protein>
    <submittedName>
        <fullName evidence="6">Long chain acyl-CoA synthetase 7, peroxisomal</fullName>
    </submittedName>
</protein>
<sequence>MLLRPTPATTSPKKGGAAAGVGRLLLMAALDVPKRQGSASPTSPASPSPRAASSSPMRARSEGLEDGEEDSQAEPEAESKHAFGWYLIRSALNGLRSPTKESVEDGSPCSPMGRRYSLDLMESMEEGHAHELPTDFVVPLRRSSKLWRFRVLRSEDNLSCHLLTDAGDFLMYAAIRLEAHRADFHLYDPNCHKDLFNQERPAFTMSYNGSKDTWRLVQERCSACQYLSPSRSCAAHGKQQMAVIKHKQHVVGEGISNIMEVIIPGLYQDDTCVVWCPMLGMGDLADAEAGNGESQTLITRKPVWNEQVQSLVLDFKGRNIVSSAKNFQLALRQKPQHVICQYGKLSPTNFGLDFRYPLSVIQAFGAAVSTIFWT</sequence>
<proteinExistence type="inferred from homology"/>